<dbReference type="AlphaFoldDB" id="A0A3B6E9E6"/>
<name>A0A3B6E9E6_WHEAT</name>
<dbReference type="Gramene" id="TraesCS3A02G002000.1">
    <property type="protein sequence ID" value="TraesCS3A02G002000.1.cds1"/>
    <property type="gene ID" value="TraesCS3A02G002000"/>
</dbReference>
<dbReference type="PANTHER" id="PTHR33472:SF28">
    <property type="entry name" value="BROMO AND FHA DOMAIN-CONTAINING PROTEIN DDB_G0267958"/>
    <property type="match status" value="1"/>
</dbReference>
<dbReference type="EnsemblPlants" id="TraesCS3A02G002000.1">
    <property type="protein sequence ID" value="TraesCS3A02G002000.1.cds1"/>
    <property type="gene ID" value="TraesCS3A02G002000"/>
</dbReference>
<dbReference type="Proteomes" id="UP000019116">
    <property type="component" value="Chromosome 3A"/>
</dbReference>
<feature type="compositionally biased region" description="Basic and acidic residues" evidence="1">
    <location>
        <begin position="201"/>
        <end position="268"/>
    </location>
</feature>
<organism evidence="2">
    <name type="scientific">Triticum aestivum</name>
    <name type="common">Wheat</name>
    <dbReference type="NCBI Taxonomy" id="4565"/>
    <lineage>
        <taxon>Eukaryota</taxon>
        <taxon>Viridiplantae</taxon>
        <taxon>Streptophyta</taxon>
        <taxon>Embryophyta</taxon>
        <taxon>Tracheophyta</taxon>
        <taxon>Spermatophyta</taxon>
        <taxon>Magnoliopsida</taxon>
        <taxon>Liliopsida</taxon>
        <taxon>Poales</taxon>
        <taxon>Poaceae</taxon>
        <taxon>BOP clade</taxon>
        <taxon>Pooideae</taxon>
        <taxon>Triticodae</taxon>
        <taxon>Triticeae</taxon>
        <taxon>Triticinae</taxon>
        <taxon>Triticum</taxon>
    </lineage>
</organism>
<dbReference type="PANTHER" id="PTHR33472">
    <property type="entry name" value="OS01G0106600 PROTEIN"/>
    <property type="match status" value="1"/>
</dbReference>
<feature type="compositionally biased region" description="Pro residues" evidence="1">
    <location>
        <begin position="10"/>
        <end position="22"/>
    </location>
</feature>
<dbReference type="OrthoDB" id="1939627at2759"/>
<proteinExistence type="predicted"/>
<sequence length="382" mass="40951">MPPVDRLLASPPPSQLRPPSPCNQPAANTHCHRRPVCSACSQSQYKYSTFKAMADGDQNQQPPRYWFPYWSPVRPQLSRRLSPPSSPAVPSSPRRPSPSHPRQPTPPRAAHSQASSRPSPSPSPSPSRASPLAPIRDREPPNTNSNAGATARPPPKPVALPATPKPKDVDVVPQTEKAAVHPTPAAAETKHGKAAQHHHKEKEADKDKKHHAGEDGKHKDKEKKHHADAGEESKHKEKKHHADAGDEGKHKGKEKEAKAEHGKLHGELKADMVRRATGSGHGQGASVITLAGENKGASMKVGGKGKDGSWKEHHGGHRLDGKPVAGQKKQGMMTALINSNVQVINNSLLLHSSCNGGDPGVHLNLSAKSANKDKQKHAAAKK</sequence>
<evidence type="ECO:0000256" key="1">
    <source>
        <dbReference type="SAM" id="MobiDB-lite"/>
    </source>
</evidence>
<dbReference type="Gramene" id="TraesWEE_scaffold_032176_01G000400.1">
    <property type="protein sequence ID" value="TraesWEE_scaffold_032176_01G000400.1"/>
    <property type="gene ID" value="TraesWEE_scaffold_032176_01G000400"/>
</dbReference>
<reference evidence="2" key="1">
    <citation type="submission" date="2018-08" db="EMBL/GenBank/DDBJ databases">
        <authorList>
            <person name="Rossello M."/>
        </authorList>
    </citation>
    <scope>NUCLEOTIDE SEQUENCE [LARGE SCALE GENOMIC DNA]</scope>
    <source>
        <strain evidence="2">cv. Chinese Spring</strain>
    </source>
</reference>
<evidence type="ECO:0000313" key="2">
    <source>
        <dbReference type="EnsemblPlants" id="TraesCS3A02G002000.1.cds1"/>
    </source>
</evidence>
<accession>A0A3B6E9E6</accession>
<feature type="compositionally biased region" description="Basic and acidic residues" evidence="1">
    <location>
        <begin position="304"/>
        <end position="321"/>
    </location>
</feature>
<feature type="region of interest" description="Disordered" evidence="1">
    <location>
        <begin position="1"/>
        <end position="35"/>
    </location>
</feature>
<protein>
    <submittedName>
        <fullName evidence="2">Uncharacterized protein</fullName>
    </submittedName>
</protein>
<feature type="compositionally biased region" description="Low complexity" evidence="1">
    <location>
        <begin position="108"/>
        <end position="118"/>
    </location>
</feature>
<dbReference type="OMA" id="AGDEGKH"/>
<feature type="compositionally biased region" description="Pro residues" evidence="1">
    <location>
        <begin position="93"/>
        <end position="107"/>
    </location>
</feature>
<evidence type="ECO:0000313" key="3">
    <source>
        <dbReference type="Proteomes" id="UP000019116"/>
    </source>
</evidence>
<feature type="compositionally biased region" description="Low complexity" evidence="1">
    <location>
        <begin position="76"/>
        <end position="92"/>
    </location>
</feature>
<feature type="region of interest" description="Disordered" evidence="1">
    <location>
        <begin position="296"/>
        <end position="325"/>
    </location>
</feature>
<dbReference type="PaxDb" id="4565-Traes_3AS_43B8201B3.1"/>
<feature type="region of interest" description="Disordered" evidence="1">
    <location>
        <begin position="76"/>
        <end position="268"/>
    </location>
</feature>
<reference evidence="2" key="2">
    <citation type="submission" date="2018-10" db="UniProtKB">
        <authorList>
            <consortium name="EnsemblPlants"/>
        </authorList>
    </citation>
    <scope>IDENTIFICATION</scope>
</reference>
<keyword evidence="3" id="KW-1185">Reference proteome</keyword>